<comment type="catalytic activity">
    <reaction evidence="19">
        <text>L-glutamate(out) = L-glutamate(in)</text>
        <dbReference type="Rhea" id="RHEA:66336"/>
        <dbReference type="ChEBI" id="CHEBI:29985"/>
    </reaction>
    <physiologicalReaction direction="left-to-right" evidence="19">
        <dbReference type="Rhea" id="RHEA:66337"/>
    </physiologicalReaction>
</comment>
<comment type="subcellular location">
    <subcellularLocation>
        <location evidence="2">Basolateral cell membrane</location>
        <topology evidence="2">Multi-pass membrane protein</topology>
    </subcellularLocation>
    <subcellularLocation>
        <location evidence="3">Cytoplasmic vesicle</location>
        <location evidence="3">Secretory vesicle membrane</location>
        <topology evidence="3">Multi-pass membrane protein</topology>
    </subcellularLocation>
    <subcellularLocation>
        <location evidence="1">Cytoplasmic vesicle</location>
        <location evidence="1">Secretory vesicle</location>
        <location evidence="1">Synaptic vesicle membrane</location>
    </subcellularLocation>
    <subcellularLocation>
        <location evidence="4">Lysosome membrane</location>
    </subcellularLocation>
</comment>
<evidence type="ECO:0000256" key="25">
    <source>
        <dbReference type="ARBA" id="ARBA00081925"/>
    </source>
</evidence>
<feature type="transmembrane region" description="Helical" evidence="27">
    <location>
        <begin position="432"/>
        <end position="459"/>
    </location>
</feature>
<evidence type="ECO:0000256" key="1">
    <source>
        <dbReference type="ARBA" id="ARBA00004432"/>
    </source>
</evidence>
<feature type="compositionally biased region" description="Polar residues" evidence="26">
    <location>
        <begin position="58"/>
        <end position="71"/>
    </location>
</feature>
<feature type="transmembrane region" description="Helical" evidence="27">
    <location>
        <begin position="328"/>
        <end position="347"/>
    </location>
</feature>
<feature type="transmembrane region" description="Helical" evidence="27">
    <location>
        <begin position="564"/>
        <end position="582"/>
    </location>
</feature>
<feature type="region of interest" description="Disordered" evidence="26">
    <location>
        <begin position="621"/>
        <end position="641"/>
    </location>
</feature>
<accession>A0A7M5USW7</accession>
<dbReference type="SUPFAM" id="SSF103473">
    <property type="entry name" value="MFS general substrate transporter"/>
    <property type="match status" value="1"/>
</dbReference>
<keyword evidence="6" id="KW-1003">Cell membrane</keyword>
<dbReference type="PROSITE" id="PS50850">
    <property type="entry name" value="MFS"/>
    <property type="match status" value="1"/>
</dbReference>
<feature type="transmembrane region" description="Helical" evidence="27">
    <location>
        <begin position="498"/>
        <end position="517"/>
    </location>
</feature>
<evidence type="ECO:0000256" key="13">
    <source>
        <dbReference type="ARBA" id="ARBA00023228"/>
    </source>
</evidence>
<dbReference type="InterPro" id="IPR011701">
    <property type="entry name" value="MFS"/>
</dbReference>
<evidence type="ECO:0000256" key="17">
    <source>
        <dbReference type="ARBA" id="ARBA00050625"/>
    </source>
</evidence>
<feature type="compositionally biased region" description="Basic and acidic residues" evidence="26">
    <location>
        <begin position="1"/>
        <end position="12"/>
    </location>
</feature>
<comment type="catalytic activity">
    <reaction evidence="17">
        <text>N-acetylneuraminate(in) + H(+)(in) = N-acetylneuraminate(out) + H(+)(out)</text>
        <dbReference type="Rhea" id="RHEA:28987"/>
        <dbReference type="ChEBI" id="CHEBI:15378"/>
        <dbReference type="ChEBI" id="CHEBI:35418"/>
    </reaction>
    <physiologicalReaction direction="right-to-left" evidence="17">
        <dbReference type="Rhea" id="RHEA:28989"/>
    </physiologicalReaction>
</comment>
<keyword evidence="30" id="KW-1185">Reference proteome</keyword>
<evidence type="ECO:0000256" key="9">
    <source>
        <dbReference type="ARBA" id="ARBA00022989"/>
    </source>
</evidence>
<comment type="catalytic activity">
    <reaction evidence="20">
        <text>D-glucuronate(out) + H(+)(out) = D-glucuronate(in) + H(+)(in)</text>
        <dbReference type="Rhea" id="RHEA:72591"/>
        <dbReference type="ChEBI" id="CHEBI:15378"/>
        <dbReference type="ChEBI" id="CHEBI:58720"/>
    </reaction>
    <physiologicalReaction direction="left-to-right" evidence="20">
        <dbReference type="Rhea" id="RHEA:72592"/>
    </physiologicalReaction>
</comment>
<evidence type="ECO:0000256" key="24">
    <source>
        <dbReference type="ARBA" id="ARBA00081195"/>
    </source>
</evidence>
<evidence type="ECO:0000256" key="10">
    <source>
        <dbReference type="ARBA" id="ARBA00023018"/>
    </source>
</evidence>
<evidence type="ECO:0000256" key="23">
    <source>
        <dbReference type="ARBA" id="ARBA00080244"/>
    </source>
</evidence>
<keyword evidence="14" id="KW-0968">Cytoplasmic vesicle</keyword>
<keyword evidence="8" id="KW-0769">Symport</keyword>
<feature type="region of interest" description="Disordered" evidence="26">
    <location>
        <begin position="1"/>
        <end position="93"/>
    </location>
</feature>
<dbReference type="EnsemblMetazoa" id="CLYHEMT000863.1">
    <property type="protein sequence ID" value="CLYHEMP000863.1"/>
    <property type="gene ID" value="CLYHEMG000863"/>
</dbReference>
<evidence type="ECO:0000256" key="21">
    <source>
        <dbReference type="ARBA" id="ARBA00056891"/>
    </source>
</evidence>
<keyword evidence="13" id="KW-0458">Lysosome</keyword>
<evidence type="ECO:0000256" key="6">
    <source>
        <dbReference type="ARBA" id="ARBA00022475"/>
    </source>
</evidence>
<dbReference type="RefSeq" id="XP_066922025.1">
    <property type="nucleotide sequence ID" value="XM_067065924.1"/>
</dbReference>
<comment type="catalytic activity">
    <reaction evidence="16">
        <text>L-aspartate(out) = L-aspartate(in)</text>
        <dbReference type="Rhea" id="RHEA:66332"/>
        <dbReference type="ChEBI" id="CHEBI:29991"/>
    </reaction>
    <physiologicalReaction direction="left-to-right" evidence="16">
        <dbReference type="Rhea" id="RHEA:66333"/>
    </physiologicalReaction>
</comment>
<dbReference type="GO" id="GO:0015293">
    <property type="term" value="F:symporter activity"/>
    <property type="evidence" value="ECO:0007669"/>
    <property type="project" value="UniProtKB-KW"/>
</dbReference>
<dbReference type="GO" id="GO:0016323">
    <property type="term" value="C:basolateral plasma membrane"/>
    <property type="evidence" value="ECO:0007669"/>
    <property type="project" value="UniProtKB-SubCell"/>
</dbReference>
<evidence type="ECO:0000313" key="29">
    <source>
        <dbReference type="EnsemblMetazoa" id="CLYHEMP000863.1"/>
    </source>
</evidence>
<feature type="transmembrane region" description="Helical" evidence="27">
    <location>
        <begin position="270"/>
        <end position="288"/>
    </location>
</feature>
<evidence type="ECO:0000256" key="27">
    <source>
        <dbReference type="SAM" id="Phobius"/>
    </source>
</evidence>
<evidence type="ECO:0000259" key="28">
    <source>
        <dbReference type="PROSITE" id="PS50850"/>
    </source>
</evidence>
<dbReference type="Proteomes" id="UP000594262">
    <property type="component" value="Unplaced"/>
</dbReference>
<dbReference type="GO" id="GO:0030672">
    <property type="term" value="C:synaptic vesicle membrane"/>
    <property type="evidence" value="ECO:0007669"/>
    <property type="project" value="UniProtKB-SubCell"/>
</dbReference>
<evidence type="ECO:0000256" key="19">
    <source>
        <dbReference type="ARBA" id="ARBA00051447"/>
    </source>
</evidence>
<dbReference type="FunFam" id="1.20.1250.20:FF:000067">
    <property type="entry name" value="sialin isoform X2"/>
    <property type="match status" value="1"/>
</dbReference>
<evidence type="ECO:0000256" key="18">
    <source>
        <dbReference type="ARBA" id="ARBA00051403"/>
    </source>
</evidence>
<keyword evidence="11 27" id="KW-0472">Membrane</keyword>
<keyword evidence="12" id="KW-0325">Glycoprotein</keyword>
<comment type="catalytic activity">
    <reaction evidence="18">
        <text>N-acetyl-L-aspartyl-L-glutamate(out) = N-acetyl-L-aspartyl-L-glutamate(in)</text>
        <dbReference type="Rhea" id="RHEA:72599"/>
        <dbReference type="ChEBI" id="CHEBI:76931"/>
    </reaction>
    <physiologicalReaction direction="left-to-right" evidence="18">
        <dbReference type="Rhea" id="RHEA:72600"/>
    </physiologicalReaction>
</comment>
<keyword evidence="9 27" id="KW-1133">Transmembrane helix</keyword>
<dbReference type="OrthoDB" id="2985014at2759"/>
<dbReference type="GO" id="GO:0046942">
    <property type="term" value="P:carboxylic acid transport"/>
    <property type="evidence" value="ECO:0007669"/>
    <property type="project" value="UniProtKB-ARBA"/>
</dbReference>
<feature type="region of interest" description="Disordered" evidence="26">
    <location>
        <begin position="117"/>
        <end position="146"/>
    </location>
</feature>
<dbReference type="InterPro" id="IPR050382">
    <property type="entry name" value="MFS_Na/Anion_cotransporter"/>
</dbReference>
<dbReference type="GO" id="GO:0006820">
    <property type="term" value="P:monoatomic anion transport"/>
    <property type="evidence" value="ECO:0007669"/>
    <property type="project" value="TreeGrafter"/>
</dbReference>
<evidence type="ECO:0000256" key="15">
    <source>
        <dbReference type="ARBA" id="ARBA00050101"/>
    </source>
</evidence>
<keyword evidence="7 27" id="KW-0812">Transmembrane</keyword>
<name>A0A7M5USW7_9CNID</name>
<dbReference type="InterPro" id="IPR036259">
    <property type="entry name" value="MFS_trans_sf"/>
</dbReference>
<comment type="function">
    <text evidence="21">Receptor for CM101, a polysaccharide produced by group B Streptococcus with antipathoangiogenic properties.</text>
</comment>
<organism evidence="29 30">
    <name type="scientific">Clytia hemisphaerica</name>
    <dbReference type="NCBI Taxonomy" id="252671"/>
    <lineage>
        <taxon>Eukaryota</taxon>
        <taxon>Metazoa</taxon>
        <taxon>Cnidaria</taxon>
        <taxon>Hydrozoa</taxon>
        <taxon>Hydroidolina</taxon>
        <taxon>Leptothecata</taxon>
        <taxon>Obeliida</taxon>
        <taxon>Clytiidae</taxon>
        <taxon>Clytia</taxon>
    </lineage>
</organism>
<feature type="transmembrane region" description="Helical" evidence="27">
    <location>
        <begin position="210"/>
        <end position="232"/>
    </location>
</feature>
<feature type="transmembrane region" description="Helical" evidence="27">
    <location>
        <begin position="526"/>
        <end position="544"/>
    </location>
</feature>
<dbReference type="PANTHER" id="PTHR11662">
    <property type="entry name" value="SOLUTE CARRIER FAMILY 17"/>
    <property type="match status" value="1"/>
</dbReference>
<dbReference type="Gene3D" id="1.20.1250.20">
    <property type="entry name" value="MFS general substrate transporter like domains"/>
    <property type="match status" value="2"/>
</dbReference>
<sequence>MDEQAPEKKKIEIEDEPLIDTSEKIGDESNGIDNNDPIENDTTGEHTQYESAHLDLSKTPSDNTLSASNENSARDERSATNSPKQGSSSPKDGVLISSLVAQEPEDDDIYHQRRPSDIETNYQDGGTENNPQQQDGHHGDNEEDEEYKPILPKRYVLLLMIFLGFAVVYSLRVNINVAIVAMVNNRTSLSKSGQIRIHVAEFNWDSHQQALILGSFFYGYWVLQVPGAWIAMKLGPTRIFGYGVFLASLMSLITPVATRYHVFGLAGVRIVQGLFLGVTYPCTIAIWAKWAPPLERSTMVTMAIAGSPVGNIIAMPLTGVLAKYGFDGGWPTVFYFFGFLGCIWYVVWEFTIYDSPETHPTISKKEKKFITKTIAEKPFDPLTESPPWGAIFTSIPMWGIIIGHFGACWGYYTLFTQMPTYLKDIQHLDIKTMGLVAAIPYLFKAFLGPLGGITADLLVRYRYLTIRGVRTLFYAVGCLLAGFFILMTGYYVKVGEAIAFLILGVGFSGLNAVGYAVNHLDIAPRYAGILMGVSNSFASIPGFLSPMVTGHIAKNKKASEWKTVFWITFIIYVVAVALYTVMCSGEKQWWAEGYPPEEVEAPLIGEEEEQENELGENLLLAETTKEKREENAKGITQGLKS</sequence>
<proteinExistence type="predicted"/>
<dbReference type="GO" id="GO:0005765">
    <property type="term" value="C:lysosomal membrane"/>
    <property type="evidence" value="ECO:0007669"/>
    <property type="project" value="UniProtKB-SubCell"/>
</dbReference>
<keyword evidence="10" id="KW-0770">Synapse</keyword>
<feature type="transmembrane region" description="Helical" evidence="27">
    <location>
        <begin position="300"/>
        <end position="322"/>
    </location>
</feature>
<evidence type="ECO:0000256" key="26">
    <source>
        <dbReference type="SAM" id="MobiDB-lite"/>
    </source>
</evidence>
<dbReference type="AlphaFoldDB" id="A0A7M5USW7"/>
<feature type="compositionally biased region" description="Basic and acidic residues" evidence="26">
    <location>
        <begin position="623"/>
        <end position="632"/>
    </location>
</feature>
<evidence type="ECO:0000256" key="4">
    <source>
        <dbReference type="ARBA" id="ARBA00004656"/>
    </source>
</evidence>
<feature type="transmembrane region" description="Helical" evidence="27">
    <location>
        <begin position="239"/>
        <end position="258"/>
    </location>
</feature>
<feature type="compositionally biased region" description="Basic and acidic residues" evidence="26">
    <location>
        <begin position="43"/>
        <end position="56"/>
    </location>
</feature>
<dbReference type="GeneID" id="136809397"/>
<dbReference type="CDD" id="cd17318">
    <property type="entry name" value="MFS_SLC17"/>
    <property type="match status" value="1"/>
</dbReference>
<reference evidence="29" key="1">
    <citation type="submission" date="2021-01" db="UniProtKB">
        <authorList>
            <consortium name="EnsemblMetazoa"/>
        </authorList>
    </citation>
    <scope>IDENTIFICATION</scope>
</reference>
<feature type="transmembrane region" description="Helical" evidence="27">
    <location>
        <begin position="155"/>
        <end position="183"/>
    </location>
</feature>
<evidence type="ECO:0000256" key="12">
    <source>
        <dbReference type="ARBA" id="ARBA00023180"/>
    </source>
</evidence>
<evidence type="ECO:0000256" key="11">
    <source>
        <dbReference type="ARBA" id="ARBA00023136"/>
    </source>
</evidence>
<evidence type="ECO:0000256" key="22">
    <source>
        <dbReference type="ARBA" id="ARBA00069713"/>
    </source>
</evidence>
<evidence type="ECO:0000256" key="8">
    <source>
        <dbReference type="ARBA" id="ARBA00022847"/>
    </source>
</evidence>
<evidence type="ECO:0000256" key="7">
    <source>
        <dbReference type="ARBA" id="ARBA00022692"/>
    </source>
</evidence>
<dbReference type="PANTHER" id="PTHR11662:SF399">
    <property type="entry name" value="FI19708P1-RELATED"/>
    <property type="match status" value="1"/>
</dbReference>
<feature type="compositionally biased region" description="Polar residues" evidence="26">
    <location>
        <begin position="118"/>
        <end position="134"/>
    </location>
</feature>
<dbReference type="Pfam" id="PF07690">
    <property type="entry name" value="MFS_1"/>
    <property type="match status" value="1"/>
</dbReference>
<feature type="transmembrane region" description="Helical" evidence="27">
    <location>
        <begin position="388"/>
        <end position="412"/>
    </location>
</feature>
<feature type="domain" description="Major facilitator superfamily (MFS) profile" evidence="28">
    <location>
        <begin position="156"/>
        <end position="587"/>
    </location>
</feature>
<feature type="transmembrane region" description="Helical" evidence="27">
    <location>
        <begin position="471"/>
        <end position="492"/>
    </location>
</feature>
<dbReference type="FunFam" id="1.20.1250.20:FF:000003">
    <property type="entry name" value="Solute carrier family 17 member 3"/>
    <property type="match status" value="1"/>
</dbReference>
<evidence type="ECO:0000313" key="30">
    <source>
        <dbReference type="Proteomes" id="UP000594262"/>
    </source>
</evidence>
<evidence type="ECO:0000256" key="5">
    <source>
        <dbReference type="ARBA" id="ARBA00022448"/>
    </source>
</evidence>
<dbReference type="InterPro" id="IPR020846">
    <property type="entry name" value="MFS_dom"/>
</dbReference>
<evidence type="ECO:0000256" key="2">
    <source>
        <dbReference type="ARBA" id="ARBA00004554"/>
    </source>
</evidence>
<protein>
    <recommendedName>
        <fullName evidence="22">Sialin</fullName>
    </recommendedName>
    <alternativeName>
        <fullName evidence="25">H(+)/nitrate cotransporter</fullName>
    </alternativeName>
    <alternativeName>
        <fullName evidence="23">H(+)/sialic acid cotransporter</fullName>
    </alternativeName>
    <alternativeName>
        <fullName evidence="24">Vesicular excitatory amino acid transporter</fullName>
    </alternativeName>
</protein>
<evidence type="ECO:0000256" key="3">
    <source>
        <dbReference type="ARBA" id="ARBA00004638"/>
    </source>
</evidence>
<evidence type="ECO:0000256" key="20">
    <source>
        <dbReference type="ARBA" id="ARBA00051612"/>
    </source>
</evidence>
<feature type="compositionally biased region" description="Polar residues" evidence="26">
    <location>
        <begin position="79"/>
        <end position="90"/>
    </location>
</feature>
<evidence type="ECO:0000256" key="16">
    <source>
        <dbReference type="ARBA" id="ARBA00050554"/>
    </source>
</evidence>
<keyword evidence="5" id="KW-0813">Transport</keyword>
<evidence type="ECO:0000256" key="14">
    <source>
        <dbReference type="ARBA" id="ARBA00023329"/>
    </source>
</evidence>
<comment type="catalytic activity">
    <reaction evidence="15">
        <text>2 nitrate(out) + H(+)(out) = 2 nitrate(in) + H(+)(in)</text>
        <dbReference type="Rhea" id="RHEA:71539"/>
        <dbReference type="ChEBI" id="CHEBI:15378"/>
        <dbReference type="ChEBI" id="CHEBI:17632"/>
    </reaction>
    <physiologicalReaction direction="left-to-right" evidence="15">
        <dbReference type="Rhea" id="RHEA:71540"/>
    </physiologicalReaction>
</comment>